<evidence type="ECO:0000256" key="4">
    <source>
        <dbReference type="ARBA" id="ARBA00022618"/>
    </source>
</evidence>
<keyword evidence="6" id="KW-0995">Kinetochore</keyword>
<evidence type="ECO:0000256" key="5">
    <source>
        <dbReference type="ARBA" id="ARBA00022776"/>
    </source>
</evidence>
<dbReference type="Proteomes" id="UP000499080">
    <property type="component" value="Unassembled WGS sequence"/>
</dbReference>
<dbReference type="OrthoDB" id="6491587at2759"/>
<comment type="subcellular location">
    <subcellularLocation>
        <location evidence="2">Chromosome</location>
        <location evidence="2">Centromere</location>
        <location evidence="2">Kinetochore</location>
    </subcellularLocation>
    <subcellularLocation>
        <location evidence="1">Nucleus</location>
    </subcellularLocation>
</comment>
<dbReference type="PANTHER" id="PTHR15459">
    <property type="entry name" value="POLYAMINE-MODULATED FACTOR 1"/>
    <property type="match status" value="1"/>
</dbReference>
<sequence length="207" mass="23964">MSAAENFNQPSTSNDPKPSFGVPEGRLGNYYEHAVTQTLEKFLGSIKYSLFKEKFPEIFKECDQELRDLPKQLINQLKTTITTDIKNLSKDTDVFTSLKSLDDIITEQKDRAGEDTWRPSGNPENDIREHIYHQKQKQKRYLEFVLEALKAENNMLETTVEENHAEILKLKEEFDINNQEVQSNVAAINATDFPKLAENIHTMFEKH</sequence>
<evidence type="ECO:0000256" key="7">
    <source>
        <dbReference type="ARBA" id="ARBA00023242"/>
    </source>
</evidence>
<dbReference type="GO" id="GO:0005634">
    <property type="term" value="C:nucleus"/>
    <property type="evidence" value="ECO:0007669"/>
    <property type="project" value="UniProtKB-SubCell"/>
</dbReference>
<comment type="caution">
    <text evidence="12">The sequence shown here is derived from an EMBL/GenBank/DDBJ whole genome shotgun (WGS) entry which is preliminary data.</text>
</comment>
<reference evidence="12 13" key="1">
    <citation type="journal article" date="2019" name="Sci. Rep.">
        <title>Orb-weaving spider Araneus ventricosus genome elucidates the spidroin gene catalogue.</title>
        <authorList>
            <person name="Kono N."/>
            <person name="Nakamura H."/>
            <person name="Ohtoshi R."/>
            <person name="Moran D.A.P."/>
            <person name="Shinohara A."/>
            <person name="Yoshida Y."/>
            <person name="Fujiwara M."/>
            <person name="Mori M."/>
            <person name="Tomita M."/>
            <person name="Arakawa K."/>
        </authorList>
    </citation>
    <scope>NUCLEOTIDE SEQUENCE [LARGE SCALE GENOMIC DNA]</scope>
</reference>
<keyword evidence="8" id="KW-0131">Cell cycle</keyword>
<dbReference type="GO" id="GO:0000444">
    <property type="term" value="C:MIS12/MIND type complex"/>
    <property type="evidence" value="ECO:0007669"/>
    <property type="project" value="InterPro"/>
</dbReference>
<accession>A0A4Y2JKK1</accession>
<evidence type="ECO:0000313" key="12">
    <source>
        <dbReference type="EMBL" id="GBM90590.1"/>
    </source>
</evidence>
<evidence type="ECO:0000256" key="8">
    <source>
        <dbReference type="ARBA" id="ARBA00023306"/>
    </source>
</evidence>
<evidence type="ECO:0000256" key="11">
    <source>
        <dbReference type="SAM" id="MobiDB-lite"/>
    </source>
</evidence>
<gene>
    <name evidence="12" type="ORF">AVEN_66729_1</name>
</gene>
<dbReference type="EMBL" id="BGPR01003634">
    <property type="protein sequence ID" value="GBM90590.1"/>
    <property type="molecule type" value="Genomic_DNA"/>
</dbReference>
<dbReference type="Pfam" id="PF03980">
    <property type="entry name" value="Nnf1"/>
    <property type="match status" value="1"/>
</dbReference>
<name>A0A4Y2JKK1_ARAVE</name>
<protein>
    <recommendedName>
        <fullName evidence="14">Polyamine-modulated factor 1</fullName>
    </recommendedName>
</protein>
<keyword evidence="7" id="KW-0539">Nucleus</keyword>
<proteinExistence type="predicted"/>
<dbReference type="GO" id="GO:0007059">
    <property type="term" value="P:chromosome segregation"/>
    <property type="evidence" value="ECO:0007669"/>
    <property type="project" value="TreeGrafter"/>
</dbReference>
<evidence type="ECO:0000256" key="9">
    <source>
        <dbReference type="ARBA" id="ARBA00023328"/>
    </source>
</evidence>
<dbReference type="PANTHER" id="PTHR15459:SF3">
    <property type="entry name" value="POLYAMINE-MODULATED FACTOR 1"/>
    <property type="match status" value="1"/>
</dbReference>
<feature type="compositionally biased region" description="Polar residues" evidence="11">
    <location>
        <begin position="1"/>
        <end position="16"/>
    </location>
</feature>
<keyword evidence="5" id="KW-0498">Mitosis</keyword>
<feature type="coiled-coil region" evidence="10">
    <location>
        <begin position="146"/>
        <end position="173"/>
    </location>
</feature>
<feature type="region of interest" description="Disordered" evidence="11">
    <location>
        <begin position="1"/>
        <end position="24"/>
    </location>
</feature>
<evidence type="ECO:0000256" key="1">
    <source>
        <dbReference type="ARBA" id="ARBA00004123"/>
    </source>
</evidence>
<keyword evidence="9" id="KW-0137">Centromere</keyword>
<keyword evidence="3" id="KW-0158">Chromosome</keyword>
<keyword evidence="13" id="KW-1185">Reference proteome</keyword>
<keyword evidence="4" id="KW-0132">Cell division</keyword>
<evidence type="ECO:0000256" key="10">
    <source>
        <dbReference type="SAM" id="Coils"/>
    </source>
</evidence>
<dbReference type="GO" id="GO:0051301">
    <property type="term" value="P:cell division"/>
    <property type="evidence" value="ECO:0007669"/>
    <property type="project" value="UniProtKB-KW"/>
</dbReference>
<dbReference type="AlphaFoldDB" id="A0A4Y2JKK1"/>
<evidence type="ECO:0000256" key="2">
    <source>
        <dbReference type="ARBA" id="ARBA00004629"/>
    </source>
</evidence>
<keyword evidence="10" id="KW-0175">Coiled coil</keyword>
<evidence type="ECO:0000256" key="3">
    <source>
        <dbReference type="ARBA" id="ARBA00022454"/>
    </source>
</evidence>
<evidence type="ECO:0000313" key="13">
    <source>
        <dbReference type="Proteomes" id="UP000499080"/>
    </source>
</evidence>
<evidence type="ECO:0008006" key="14">
    <source>
        <dbReference type="Google" id="ProtNLM"/>
    </source>
</evidence>
<organism evidence="12 13">
    <name type="scientific">Araneus ventricosus</name>
    <name type="common">Orbweaver spider</name>
    <name type="synonym">Epeira ventricosa</name>
    <dbReference type="NCBI Taxonomy" id="182803"/>
    <lineage>
        <taxon>Eukaryota</taxon>
        <taxon>Metazoa</taxon>
        <taxon>Ecdysozoa</taxon>
        <taxon>Arthropoda</taxon>
        <taxon>Chelicerata</taxon>
        <taxon>Arachnida</taxon>
        <taxon>Araneae</taxon>
        <taxon>Araneomorphae</taxon>
        <taxon>Entelegynae</taxon>
        <taxon>Araneoidea</taxon>
        <taxon>Araneidae</taxon>
        <taxon>Araneus</taxon>
    </lineage>
</organism>
<dbReference type="InterPro" id="IPR007128">
    <property type="entry name" value="PMF1/Nnf1"/>
</dbReference>
<evidence type="ECO:0000256" key="6">
    <source>
        <dbReference type="ARBA" id="ARBA00022838"/>
    </source>
</evidence>